<dbReference type="GO" id="GO:1904680">
    <property type="term" value="F:peptide transmembrane transporter activity"/>
    <property type="evidence" value="ECO:0007669"/>
    <property type="project" value="TreeGrafter"/>
</dbReference>
<organism evidence="7 8">
    <name type="scientific">Trueperella pyogenes</name>
    <dbReference type="NCBI Taxonomy" id="1661"/>
    <lineage>
        <taxon>Bacteria</taxon>
        <taxon>Bacillati</taxon>
        <taxon>Actinomycetota</taxon>
        <taxon>Actinomycetes</taxon>
        <taxon>Actinomycetales</taxon>
        <taxon>Actinomycetaceae</taxon>
        <taxon>Trueperella</taxon>
    </lineage>
</organism>
<feature type="chain" id="PRO_5039531480" evidence="5">
    <location>
        <begin position="24"/>
        <end position="604"/>
    </location>
</feature>
<dbReference type="GO" id="GO:0043190">
    <property type="term" value="C:ATP-binding cassette (ABC) transporter complex"/>
    <property type="evidence" value="ECO:0007669"/>
    <property type="project" value="InterPro"/>
</dbReference>
<dbReference type="RefSeq" id="WP_126920205.1">
    <property type="nucleotide sequence ID" value="NZ_CP033905.1"/>
</dbReference>
<dbReference type="InterPro" id="IPR039424">
    <property type="entry name" value="SBP_5"/>
</dbReference>
<dbReference type="Pfam" id="PF00496">
    <property type="entry name" value="SBP_bac_5"/>
    <property type="match status" value="1"/>
</dbReference>
<dbReference type="PROSITE" id="PS51257">
    <property type="entry name" value="PROKAR_LIPOPROTEIN"/>
    <property type="match status" value="1"/>
</dbReference>
<dbReference type="PANTHER" id="PTHR30290">
    <property type="entry name" value="PERIPLASMIC BINDING COMPONENT OF ABC TRANSPORTER"/>
    <property type="match status" value="1"/>
</dbReference>
<dbReference type="Gene3D" id="3.10.105.10">
    <property type="entry name" value="Dipeptide-binding Protein, Domain 3"/>
    <property type="match status" value="1"/>
</dbReference>
<dbReference type="PANTHER" id="PTHR30290:SF10">
    <property type="entry name" value="PERIPLASMIC OLIGOPEPTIDE-BINDING PROTEIN-RELATED"/>
    <property type="match status" value="1"/>
</dbReference>
<dbReference type="InterPro" id="IPR000914">
    <property type="entry name" value="SBP_5_dom"/>
</dbReference>
<evidence type="ECO:0000256" key="2">
    <source>
        <dbReference type="ARBA" id="ARBA00005695"/>
    </source>
</evidence>
<gene>
    <name evidence="7" type="ORF">EBQ10_06520</name>
</gene>
<dbReference type="Gene3D" id="3.40.190.10">
    <property type="entry name" value="Periplasmic binding protein-like II"/>
    <property type="match status" value="1"/>
</dbReference>
<comment type="similarity">
    <text evidence="2">Belongs to the bacterial solute-binding protein 5 family.</text>
</comment>
<feature type="domain" description="Solute-binding protein family 5" evidence="6">
    <location>
        <begin position="104"/>
        <end position="517"/>
    </location>
</feature>
<keyword evidence="3" id="KW-0813">Transport</keyword>
<dbReference type="GO" id="GO:0015833">
    <property type="term" value="P:peptide transport"/>
    <property type="evidence" value="ECO:0007669"/>
    <property type="project" value="TreeGrafter"/>
</dbReference>
<protein>
    <submittedName>
        <fullName evidence="7">Peptide ABC transporter substrate-binding protein</fullName>
    </submittedName>
</protein>
<evidence type="ECO:0000256" key="3">
    <source>
        <dbReference type="ARBA" id="ARBA00022448"/>
    </source>
</evidence>
<sequence length="604" mass="66150">MTRASRRGTILAIVAGVALLLSACGGGSSSTPTGAAEPSGSTATSADASAVTVAMDTPTWILPISAPGKTQGENGIFIEMMFPSMYSFTLEGDHPFNIDEKRSIAKVPEISNDGLTYTITLKDRTWSDGTKLTTKDVDFWYQLVKNNTSEWASYRKGGFPDNVTEFKIVDDKTFTITTTEKFSGGYFVGNQLNTIRPMPAHAWAKTSDDGKIIEDFATEQHAKDIYAYLRKAAEDPANYAKNPLWQTVSGPWKLKEYTPSGQVVLTANKDYDGADKATFSEVVYKPFTSDDAEFNTLRAGGIDYGYIPAGNIAQKSYIESQGYKVSPWYGWSITYMPFNFNHPESGPIFSQKYVRQAMQQLINQESISKVIWKGMAAPTCGPVPQEPGAAGTMDGCAYKFDPDAAKKLLEDHGWKVTPDGVTTCEKPGTGADQCGEGVKAGAEMRFTLISQSGFTATHDMMAELKSQFGKLGIVLEIQEVPDSVAVSQVCKKNDPNCEWELSFFGSEASWYYPPYASGQRLFATDAPVNLGAYSNPEADKLIDATLVSSDTKAMDAYNAFLAEDLPVLWMPNPVNRVSAYRSEITGIDPQDPMLGMYPQDWMRK</sequence>
<proteinExistence type="inferred from homology"/>
<evidence type="ECO:0000313" key="7">
    <source>
        <dbReference type="EMBL" id="AZR06985.1"/>
    </source>
</evidence>
<keyword evidence="4 5" id="KW-0732">Signal</keyword>
<dbReference type="CDD" id="cd08513">
    <property type="entry name" value="PBP2_thermophilic_Hb8_like"/>
    <property type="match status" value="1"/>
</dbReference>
<dbReference type="Proteomes" id="UP000275951">
    <property type="component" value="Chromosome"/>
</dbReference>
<feature type="signal peptide" evidence="5">
    <location>
        <begin position="1"/>
        <end position="23"/>
    </location>
</feature>
<accession>A0A3Q9GKE7</accession>
<dbReference type="InterPro" id="IPR030678">
    <property type="entry name" value="Peptide/Ni-bd"/>
</dbReference>
<reference evidence="7 8" key="1">
    <citation type="submission" date="2018-11" db="EMBL/GenBank/DDBJ databases">
        <title>Multidrug-resistant genes are associated with an 42-kb island TGI1 carrying a complex class 1 integron in a Trueperella pyogenes.</title>
        <authorList>
            <person name="Dong W."/>
        </authorList>
    </citation>
    <scope>NUCLEOTIDE SEQUENCE [LARGE SCALE GENOMIC DNA]</scope>
    <source>
        <strain evidence="7 8">TP4</strain>
    </source>
</reference>
<evidence type="ECO:0000256" key="1">
    <source>
        <dbReference type="ARBA" id="ARBA00004196"/>
    </source>
</evidence>
<dbReference type="SUPFAM" id="SSF53850">
    <property type="entry name" value="Periplasmic binding protein-like II"/>
    <property type="match status" value="1"/>
</dbReference>
<evidence type="ECO:0000259" key="6">
    <source>
        <dbReference type="Pfam" id="PF00496"/>
    </source>
</evidence>
<dbReference type="EMBL" id="CP033905">
    <property type="protein sequence ID" value="AZR06985.1"/>
    <property type="molecule type" value="Genomic_DNA"/>
</dbReference>
<evidence type="ECO:0000256" key="4">
    <source>
        <dbReference type="ARBA" id="ARBA00022729"/>
    </source>
</evidence>
<comment type="subcellular location">
    <subcellularLocation>
        <location evidence="1">Cell envelope</location>
    </subcellularLocation>
</comment>
<dbReference type="PIRSF" id="PIRSF002741">
    <property type="entry name" value="MppA"/>
    <property type="match status" value="1"/>
</dbReference>
<dbReference type="GO" id="GO:0030313">
    <property type="term" value="C:cell envelope"/>
    <property type="evidence" value="ECO:0007669"/>
    <property type="project" value="UniProtKB-SubCell"/>
</dbReference>
<dbReference type="GO" id="GO:0042597">
    <property type="term" value="C:periplasmic space"/>
    <property type="evidence" value="ECO:0007669"/>
    <property type="project" value="UniProtKB-ARBA"/>
</dbReference>
<evidence type="ECO:0000256" key="5">
    <source>
        <dbReference type="SAM" id="SignalP"/>
    </source>
</evidence>
<dbReference type="AlphaFoldDB" id="A0A3Q9GKE7"/>
<name>A0A3Q9GKE7_9ACTO</name>
<evidence type="ECO:0000313" key="8">
    <source>
        <dbReference type="Proteomes" id="UP000275951"/>
    </source>
</evidence>